<evidence type="ECO:0000256" key="1">
    <source>
        <dbReference type="SAM" id="SignalP"/>
    </source>
</evidence>
<proteinExistence type="predicted"/>
<organism evidence="2 3">
    <name type="scientific">Cladophialophora carrionii</name>
    <dbReference type="NCBI Taxonomy" id="86049"/>
    <lineage>
        <taxon>Eukaryota</taxon>
        <taxon>Fungi</taxon>
        <taxon>Dikarya</taxon>
        <taxon>Ascomycota</taxon>
        <taxon>Pezizomycotina</taxon>
        <taxon>Eurotiomycetes</taxon>
        <taxon>Chaetothyriomycetidae</taxon>
        <taxon>Chaetothyriales</taxon>
        <taxon>Herpotrichiellaceae</taxon>
        <taxon>Cladophialophora</taxon>
    </lineage>
</organism>
<feature type="signal peptide" evidence="1">
    <location>
        <begin position="1"/>
        <end position="26"/>
    </location>
</feature>
<dbReference type="VEuPathDB" id="FungiDB:CLCR_11226"/>
<protein>
    <submittedName>
        <fullName evidence="2">Uncharacterized protein</fullName>
    </submittedName>
</protein>
<dbReference type="OrthoDB" id="4158620at2759"/>
<reference evidence="3" key="1">
    <citation type="submission" date="2015-07" db="EMBL/GenBank/DDBJ databases">
        <authorList>
            <person name="Teixeira M.M."/>
            <person name="Souza R.C."/>
            <person name="Almeida L.G."/>
            <person name="Vicente V.A."/>
            <person name="de Hoog S."/>
            <person name="Bocca A.L."/>
            <person name="de Almeida S.R."/>
            <person name="Vasconcelos A.T."/>
            <person name="Felipe M.S."/>
        </authorList>
    </citation>
    <scope>NUCLEOTIDE SEQUENCE [LARGE SCALE GENOMIC DNA]</scope>
    <source>
        <strain evidence="3">KSF</strain>
    </source>
</reference>
<dbReference type="VEuPathDB" id="FungiDB:G647_07469"/>
<feature type="chain" id="PRO_5008650629" evidence="1">
    <location>
        <begin position="27"/>
        <end position="119"/>
    </location>
</feature>
<dbReference type="EMBL" id="LGRB01000020">
    <property type="protein sequence ID" value="OCT44795.1"/>
    <property type="molecule type" value="Genomic_DNA"/>
</dbReference>
<evidence type="ECO:0000313" key="2">
    <source>
        <dbReference type="EMBL" id="OCT44795.1"/>
    </source>
</evidence>
<comment type="caution">
    <text evidence="2">The sequence shown here is derived from an EMBL/GenBank/DDBJ whole genome shotgun (WGS) entry which is preliminary data.</text>
</comment>
<dbReference type="AlphaFoldDB" id="A0A1C1C8E0"/>
<dbReference type="Proteomes" id="UP000094526">
    <property type="component" value="Unassembled WGS sequence"/>
</dbReference>
<name>A0A1C1C8E0_9EURO</name>
<keyword evidence="1" id="KW-0732">Signal</keyword>
<gene>
    <name evidence="2" type="ORF">CLCR_11226</name>
</gene>
<evidence type="ECO:0000313" key="3">
    <source>
        <dbReference type="Proteomes" id="UP000094526"/>
    </source>
</evidence>
<sequence>MGALRAGCLAIALVPMLILHAAVTMAIPLNTTAVSSSENCVWEFSPTICGEGVSYQELAYPRQQSCIPLPTPMKNVWTNECSSWFGEPDCLPLPNNPHFMLTHTLRMVQLVELALTRMN</sequence>
<accession>A0A1C1C8E0</accession>
<keyword evidence="3" id="KW-1185">Reference proteome</keyword>